<dbReference type="PROSITE" id="PS51406">
    <property type="entry name" value="FIBRINOGEN_C_2"/>
    <property type="match status" value="1"/>
</dbReference>
<evidence type="ECO:0000313" key="4">
    <source>
        <dbReference type="Proteomes" id="UP000694844"/>
    </source>
</evidence>
<dbReference type="SUPFAM" id="SSF56496">
    <property type="entry name" value="Fibrinogen C-terminal domain-like"/>
    <property type="match status" value="1"/>
</dbReference>
<dbReference type="InterPro" id="IPR014716">
    <property type="entry name" value="Fibrinogen_a/b/g_C_1"/>
</dbReference>
<dbReference type="Proteomes" id="UP000694844">
    <property type="component" value="Chromosome 9"/>
</dbReference>
<evidence type="ECO:0000259" key="3">
    <source>
        <dbReference type="PROSITE" id="PS51406"/>
    </source>
</evidence>
<dbReference type="FunFam" id="3.90.215.10:FF:000001">
    <property type="entry name" value="Tenascin isoform 1"/>
    <property type="match status" value="1"/>
</dbReference>
<protein>
    <submittedName>
        <fullName evidence="5">Ryncolin-1-like</fullName>
    </submittedName>
</protein>
<dbReference type="PANTHER" id="PTHR19143">
    <property type="entry name" value="FIBRINOGEN/TENASCIN/ANGIOPOEITIN"/>
    <property type="match status" value="1"/>
</dbReference>
<reference evidence="5" key="1">
    <citation type="submission" date="2025-08" db="UniProtKB">
        <authorList>
            <consortium name="RefSeq"/>
        </authorList>
    </citation>
    <scope>IDENTIFICATION</scope>
    <source>
        <tissue evidence="5">Whole sample</tissue>
    </source>
</reference>
<evidence type="ECO:0000256" key="2">
    <source>
        <dbReference type="SAM" id="SignalP"/>
    </source>
</evidence>
<dbReference type="AlphaFoldDB" id="A0A8B8BSP1"/>
<proteinExistence type="predicted"/>
<dbReference type="InterPro" id="IPR002181">
    <property type="entry name" value="Fibrinogen_a/b/g_C_dom"/>
</dbReference>
<keyword evidence="2" id="KW-0732">Signal</keyword>
<sequence length="290" mass="33542">MFKLLVITAVFLCINAKGIQLHLSDEMKYMLSKSNWDHQKTDISIHGPMTLDVHSNFKLKDGEVFLKSRFHAARYKDCSTILKHRPLSRDGLYTIYPDLKTKRTVFCDMTTDGGGWTVIQRRQNGDINFYRNWKDYKNTFGHTDDEYWLGNDAIHALTKDGKQMLKIDLQTFSREKAHATYSSFFVDNEANKYKLKLGTFKGTKGLGDSLTYSNGAYFSTMDSDHDTRGGNCAETYKSGWWHKDCFYANLNGIYRKGSNGDPKMLTWYHWGNKWQSLKSATMMMRPKSIS</sequence>
<feature type="domain" description="Fibrinogen C-terminal" evidence="3">
    <location>
        <begin position="69"/>
        <end position="288"/>
    </location>
</feature>
<dbReference type="CDD" id="cd00087">
    <property type="entry name" value="FReD"/>
    <property type="match status" value="1"/>
</dbReference>
<organism evidence="4 5">
    <name type="scientific">Crassostrea virginica</name>
    <name type="common">Eastern oyster</name>
    <dbReference type="NCBI Taxonomy" id="6565"/>
    <lineage>
        <taxon>Eukaryota</taxon>
        <taxon>Metazoa</taxon>
        <taxon>Spiralia</taxon>
        <taxon>Lophotrochozoa</taxon>
        <taxon>Mollusca</taxon>
        <taxon>Bivalvia</taxon>
        <taxon>Autobranchia</taxon>
        <taxon>Pteriomorphia</taxon>
        <taxon>Ostreida</taxon>
        <taxon>Ostreoidea</taxon>
        <taxon>Ostreidae</taxon>
        <taxon>Crassostrea</taxon>
    </lineage>
</organism>
<dbReference type="KEGG" id="cvn:111112812"/>
<dbReference type="GO" id="GO:0005615">
    <property type="term" value="C:extracellular space"/>
    <property type="evidence" value="ECO:0007669"/>
    <property type="project" value="TreeGrafter"/>
</dbReference>
<name>A0A8B8BSP1_CRAVI</name>
<accession>A0A8B8BSP1</accession>
<dbReference type="Gene3D" id="3.90.215.10">
    <property type="entry name" value="Gamma Fibrinogen, chain A, domain 1"/>
    <property type="match status" value="1"/>
</dbReference>
<dbReference type="OrthoDB" id="7940501at2759"/>
<dbReference type="SMART" id="SM00186">
    <property type="entry name" value="FBG"/>
    <property type="match status" value="1"/>
</dbReference>
<dbReference type="RefSeq" id="XP_022306347.1">
    <property type="nucleotide sequence ID" value="XM_022450639.1"/>
</dbReference>
<keyword evidence="1" id="KW-1015">Disulfide bond</keyword>
<evidence type="ECO:0000256" key="1">
    <source>
        <dbReference type="ARBA" id="ARBA00023157"/>
    </source>
</evidence>
<evidence type="ECO:0000313" key="5">
    <source>
        <dbReference type="RefSeq" id="XP_022306347.1"/>
    </source>
</evidence>
<dbReference type="GeneID" id="111112812"/>
<dbReference type="Pfam" id="PF00147">
    <property type="entry name" value="Fibrinogen_C"/>
    <property type="match status" value="1"/>
</dbReference>
<dbReference type="InterPro" id="IPR050373">
    <property type="entry name" value="Fibrinogen_C-term_domain"/>
</dbReference>
<gene>
    <name evidence="5" type="primary">LOC111112812</name>
</gene>
<dbReference type="InterPro" id="IPR036056">
    <property type="entry name" value="Fibrinogen-like_C"/>
</dbReference>
<feature type="signal peptide" evidence="2">
    <location>
        <begin position="1"/>
        <end position="16"/>
    </location>
</feature>
<keyword evidence="4" id="KW-1185">Reference proteome</keyword>
<dbReference type="NCBIfam" id="NF040941">
    <property type="entry name" value="GGGWT_bact"/>
    <property type="match status" value="1"/>
</dbReference>
<feature type="chain" id="PRO_5034309940" evidence="2">
    <location>
        <begin position="17"/>
        <end position="290"/>
    </location>
</feature>